<gene>
    <name evidence="1" type="ORF">KQX54_021174</name>
</gene>
<sequence>MFLSVRALRFTNRSLAVRLFSQQTNQSEPSKPNMNVAGLSENCVAVPAQPVGAVGAAKDKEYKNPEYFCYHVDSFAEAEVELAKFRLPPPSNKRKFGQ</sequence>
<organism evidence="1 2">
    <name type="scientific">Cotesia glomerata</name>
    <name type="common">Lepidopteran parasitic wasp</name>
    <name type="synonym">Apanteles glomeratus</name>
    <dbReference type="NCBI Taxonomy" id="32391"/>
    <lineage>
        <taxon>Eukaryota</taxon>
        <taxon>Metazoa</taxon>
        <taxon>Ecdysozoa</taxon>
        <taxon>Arthropoda</taxon>
        <taxon>Hexapoda</taxon>
        <taxon>Insecta</taxon>
        <taxon>Pterygota</taxon>
        <taxon>Neoptera</taxon>
        <taxon>Endopterygota</taxon>
        <taxon>Hymenoptera</taxon>
        <taxon>Apocrita</taxon>
        <taxon>Ichneumonoidea</taxon>
        <taxon>Braconidae</taxon>
        <taxon>Microgastrinae</taxon>
        <taxon>Cotesia</taxon>
    </lineage>
</organism>
<proteinExistence type="predicted"/>
<dbReference type="AlphaFoldDB" id="A0AAV7HMN6"/>
<accession>A0AAV7HMN6</accession>
<dbReference type="EMBL" id="JAHXZJ010002609">
    <property type="protein sequence ID" value="KAH0541155.1"/>
    <property type="molecule type" value="Genomic_DNA"/>
</dbReference>
<name>A0AAV7HMN6_COTGL</name>
<keyword evidence="2" id="KW-1185">Reference proteome</keyword>
<dbReference type="Pfam" id="PF15880">
    <property type="entry name" value="NDUFV3"/>
    <property type="match status" value="1"/>
</dbReference>
<evidence type="ECO:0008006" key="3">
    <source>
        <dbReference type="Google" id="ProtNLM"/>
    </source>
</evidence>
<dbReference type="Proteomes" id="UP000826195">
    <property type="component" value="Unassembled WGS sequence"/>
</dbReference>
<dbReference type="GO" id="GO:0005739">
    <property type="term" value="C:mitochondrion"/>
    <property type="evidence" value="ECO:0007669"/>
    <property type="project" value="InterPro"/>
</dbReference>
<evidence type="ECO:0000313" key="2">
    <source>
        <dbReference type="Proteomes" id="UP000826195"/>
    </source>
</evidence>
<comment type="caution">
    <text evidence="1">The sequence shown here is derived from an EMBL/GenBank/DDBJ whole genome shotgun (WGS) entry which is preliminary data.</text>
</comment>
<protein>
    <recommendedName>
        <fullName evidence="3">NADH dehydrogenase [ubiquinone] flavoprotein 3, mitochondrial</fullName>
    </recommendedName>
</protein>
<dbReference type="InterPro" id="IPR026193">
    <property type="entry name" value="NDUFV3"/>
</dbReference>
<evidence type="ECO:0000313" key="1">
    <source>
        <dbReference type="EMBL" id="KAH0541155.1"/>
    </source>
</evidence>
<dbReference type="GO" id="GO:0045271">
    <property type="term" value="C:respiratory chain complex I"/>
    <property type="evidence" value="ECO:0007669"/>
    <property type="project" value="InterPro"/>
</dbReference>
<reference evidence="1 2" key="1">
    <citation type="journal article" date="2021" name="J. Hered.">
        <title>A chromosome-level genome assembly of the parasitoid wasp, Cotesia glomerata (Hymenoptera: Braconidae).</title>
        <authorList>
            <person name="Pinto B.J."/>
            <person name="Weis J.J."/>
            <person name="Gamble T."/>
            <person name="Ode P.J."/>
            <person name="Paul R."/>
            <person name="Zaspel J.M."/>
        </authorList>
    </citation>
    <scope>NUCLEOTIDE SEQUENCE [LARGE SCALE GENOMIC DNA]</scope>
    <source>
        <strain evidence="1">CgM1</strain>
    </source>
</reference>